<feature type="domain" description="DUF2300" evidence="2">
    <location>
        <begin position="84"/>
        <end position="205"/>
    </location>
</feature>
<name>A0A418GQ12_ECOLX</name>
<proteinExistence type="predicted"/>
<gene>
    <name evidence="3" type="ORF">D3C88_05110</name>
</gene>
<dbReference type="SUPFAM" id="SSF56601">
    <property type="entry name" value="beta-lactamase/transpeptidase-like"/>
    <property type="match status" value="1"/>
</dbReference>
<organism evidence="3 4">
    <name type="scientific">Escherichia coli</name>
    <dbReference type="NCBI Taxonomy" id="562"/>
    <lineage>
        <taxon>Bacteria</taxon>
        <taxon>Pseudomonadati</taxon>
        <taxon>Pseudomonadota</taxon>
        <taxon>Gammaproteobacteria</taxon>
        <taxon>Enterobacterales</taxon>
        <taxon>Enterobacteriaceae</taxon>
        <taxon>Escherichia</taxon>
    </lineage>
</organism>
<dbReference type="InterPro" id="IPR018748">
    <property type="entry name" value="DUF2300_secreted"/>
</dbReference>
<dbReference type="InterPro" id="IPR013693">
    <property type="entry name" value="SpoIID/LytB_N"/>
</dbReference>
<feature type="domain" description="Sporulation stage II protein D amidase enhancer LytB N-terminal" evidence="1">
    <location>
        <begin position="313"/>
        <end position="358"/>
    </location>
</feature>
<evidence type="ECO:0000313" key="3">
    <source>
        <dbReference type="EMBL" id="RIB42982.1"/>
    </source>
</evidence>
<comment type="caution">
    <text evidence="3">The sequence shown here is derived from an EMBL/GenBank/DDBJ whole genome shotgun (WGS) entry which is preliminary data.</text>
</comment>
<evidence type="ECO:0000313" key="4">
    <source>
        <dbReference type="Proteomes" id="UP000284508"/>
    </source>
</evidence>
<evidence type="ECO:0000259" key="1">
    <source>
        <dbReference type="Pfam" id="PF08486"/>
    </source>
</evidence>
<accession>A0A418GQ12</accession>
<feature type="non-terminal residue" evidence="3">
    <location>
        <position position="442"/>
    </location>
</feature>
<dbReference type="Pfam" id="PF10062">
    <property type="entry name" value="DUF2300"/>
    <property type="match status" value="2"/>
</dbReference>
<dbReference type="Pfam" id="PF08486">
    <property type="entry name" value="SpoIID"/>
    <property type="match status" value="1"/>
</dbReference>
<sequence length="442" mass="48889">MNWYRIVWLLALVTLPTLAEETPLQLALRGAQHDQLYQLSSSGVTKVSVLPDTLTTPLGSLWKLYIYAWLEDTHQPEQPYQCRGNSPEEVYCCQAGESITRDSALVRSCGLYFAPQRLHIGADMWGQYWQQRQAPAWLASLTTLKPETSVTVKSLLDSLATLPAQNKAQEVLLDVVLDEAKIGVASMLGSRVRVKTWSWFADDKQEIRQGGFAGWLTDGTPLWVTGSGTSKTVLTRYATALNRVLPVPTQVASGQCVLVDLFARYPLKKVTEEKSTTAVKPGVLNGRYRVTFANGNHMTFVSHGETTLLTVKGKLKLQSHLDREEYVARVLDREAKSTPPEAAKAMTVAIRTYLQQNADRDGDCLSIPDSSATQRVSASPATVGARTMTAWTQDLIYAGDPVHYHGSRVTEGTLSWRHATAQAGQGERYDQILAFAYPDNNL</sequence>
<reference evidence="3 4" key="1">
    <citation type="journal article" date="2018" name="BMC Microbiol.">
        <title>Genome sequencing of strains of the most prevalent clonal group of O1:K1:H7 Escherichia coli that causes neonatal meningitis in France.</title>
        <authorList>
            <person name="Geslain G."/>
            <person name="Birgy A."/>
            <person name="Adiba S."/>
            <person name="Magnan M."/>
            <person name="Courroux C."/>
            <person name="Levy C."/>
            <person name="Cohen R."/>
            <person name="Bidet P."/>
            <person name="Bonacorsi S."/>
        </authorList>
    </citation>
    <scope>NUCLEOTIDE SEQUENCE [LARGE SCALE GENOMIC DNA]</scope>
    <source>
        <strain evidence="3 4">S308</strain>
    </source>
</reference>
<dbReference type="Proteomes" id="UP000284508">
    <property type="component" value="Unassembled WGS sequence"/>
</dbReference>
<dbReference type="InterPro" id="IPR012338">
    <property type="entry name" value="Beta-lactam/transpept-like"/>
</dbReference>
<evidence type="ECO:0000259" key="2">
    <source>
        <dbReference type="Pfam" id="PF10062"/>
    </source>
</evidence>
<protein>
    <submittedName>
        <fullName evidence="3">DUF2300 domain-containing protein</fullName>
    </submittedName>
</protein>
<dbReference type="AlphaFoldDB" id="A0A418GQ12"/>
<dbReference type="EMBL" id="QXHA01000294">
    <property type="protein sequence ID" value="RIB42982.1"/>
    <property type="molecule type" value="Genomic_DNA"/>
</dbReference>
<feature type="domain" description="DUF2300" evidence="2">
    <location>
        <begin position="412"/>
        <end position="441"/>
    </location>
</feature>